<dbReference type="AlphaFoldDB" id="A0A0G0QI10"/>
<feature type="region of interest" description="Disordered" evidence="1">
    <location>
        <begin position="67"/>
        <end position="104"/>
    </location>
</feature>
<gene>
    <name evidence="2" type="ORF">UT75_C0011G0037</name>
</gene>
<evidence type="ECO:0000313" key="3">
    <source>
        <dbReference type="Proteomes" id="UP000034072"/>
    </source>
</evidence>
<comment type="caution">
    <text evidence="2">The sequence shown here is derived from an EMBL/GenBank/DDBJ whole genome shotgun (WGS) entry which is preliminary data.</text>
</comment>
<dbReference type="EMBL" id="LBXZ01000011">
    <property type="protein sequence ID" value="KKR40009.1"/>
    <property type="molecule type" value="Genomic_DNA"/>
</dbReference>
<name>A0A0G0QI10_9BACT</name>
<accession>A0A0G0QI10</accession>
<protein>
    <submittedName>
        <fullName evidence="2">Uncharacterized protein</fullName>
    </submittedName>
</protein>
<evidence type="ECO:0000313" key="2">
    <source>
        <dbReference type="EMBL" id="KKR40009.1"/>
    </source>
</evidence>
<reference evidence="2 3" key="1">
    <citation type="journal article" date="2015" name="Nature">
        <title>rRNA introns, odd ribosomes, and small enigmatic genomes across a large radiation of phyla.</title>
        <authorList>
            <person name="Brown C.T."/>
            <person name="Hug L.A."/>
            <person name="Thomas B.C."/>
            <person name="Sharon I."/>
            <person name="Castelle C.J."/>
            <person name="Singh A."/>
            <person name="Wilkins M.J."/>
            <person name="Williams K.H."/>
            <person name="Banfield J.F."/>
        </authorList>
    </citation>
    <scope>NUCLEOTIDE SEQUENCE [LARGE SCALE GENOMIC DNA]</scope>
</reference>
<dbReference type="Proteomes" id="UP000034072">
    <property type="component" value="Unassembled WGS sequence"/>
</dbReference>
<sequence>MLLAGGCTFACVTGAVGHRYFRGGAAPAAVTAPTATTTAAPAAVVSTPSASASPVASIGSVPSRIDVYHHGMTSPQQSVAPSPDSPEERWRQYQARRLRERDER</sequence>
<feature type="compositionally biased region" description="Basic and acidic residues" evidence="1">
    <location>
        <begin position="86"/>
        <end position="104"/>
    </location>
</feature>
<dbReference type="PATRIC" id="fig|1619033.3.peg.795"/>
<proteinExistence type="predicted"/>
<evidence type="ECO:0000256" key="1">
    <source>
        <dbReference type="SAM" id="MobiDB-lite"/>
    </source>
</evidence>
<organism evidence="2 3">
    <name type="scientific">Candidatus Yanofskybacteria bacterium GW2011_GWE2_40_11</name>
    <dbReference type="NCBI Taxonomy" id="1619033"/>
    <lineage>
        <taxon>Bacteria</taxon>
        <taxon>Candidatus Yanofskyibacteriota</taxon>
    </lineage>
</organism>